<feature type="signal peptide" evidence="8">
    <location>
        <begin position="1"/>
        <end position="26"/>
    </location>
</feature>
<evidence type="ECO:0000256" key="2">
    <source>
        <dbReference type="ARBA" id="ARBA00022723"/>
    </source>
</evidence>
<evidence type="ECO:0000256" key="3">
    <source>
        <dbReference type="ARBA" id="ARBA00022801"/>
    </source>
</evidence>
<evidence type="ECO:0000256" key="4">
    <source>
        <dbReference type="ARBA" id="ARBA00022833"/>
    </source>
</evidence>
<dbReference type="Gene3D" id="3.30.2010.10">
    <property type="entry name" value="Metalloproteases ('zincins'), catalytic domain"/>
    <property type="match status" value="1"/>
</dbReference>
<dbReference type="Pfam" id="PF01435">
    <property type="entry name" value="Peptidase_M48"/>
    <property type="match status" value="1"/>
</dbReference>
<accession>A0A9X2AQH7</accession>
<dbReference type="PANTHER" id="PTHR22726">
    <property type="entry name" value="METALLOENDOPEPTIDASE OMA1"/>
    <property type="match status" value="1"/>
</dbReference>
<evidence type="ECO:0000256" key="5">
    <source>
        <dbReference type="ARBA" id="ARBA00023049"/>
    </source>
</evidence>
<keyword evidence="5 6" id="KW-0482">Metalloprotease</keyword>
<feature type="chain" id="PRO_5040729543" evidence="8">
    <location>
        <begin position="27"/>
        <end position="273"/>
    </location>
</feature>
<evidence type="ECO:0000313" key="10">
    <source>
        <dbReference type="EMBL" id="MCJ0764587.1"/>
    </source>
</evidence>
<dbReference type="AlphaFoldDB" id="A0A9X2AQH7"/>
<dbReference type="RefSeq" id="WP_243307451.1">
    <property type="nucleotide sequence ID" value="NZ_JALGBI010000002.1"/>
</dbReference>
<evidence type="ECO:0000256" key="7">
    <source>
        <dbReference type="SAM" id="MobiDB-lite"/>
    </source>
</evidence>
<sequence>MRPRSFIRFRWVVALALAAISGCQTVQTTQPGAVGITRTQSMAVSREQIDQASVQAYGKMLQEARAKNTLNRDPAMVARVQGIARRLIAQTGVFRSDAPGWRWEVNVFQSDEVNAFCMAGGKIGVYSGLINKLQVTDSELAAVMGHEIAHALREHVREQVSLQYAAQLPAILISAVTGSQALSQLGDMVGSVTLGLPRSRQAESEADDIGVELAARAGYDPRAAITLWQKMARLGGGRPPEFLSTHPSPATRQQDLARSSQVVLPLYQQAGGR</sequence>
<dbReference type="InterPro" id="IPR001915">
    <property type="entry name" value="Peptidase_M48"/>
</dbReference>
<keyword evidence="8" id="KW-0732">Signal</keyword>
<dbReference type="GO" id="GO:0016020">
    <property type="term" value="C:membrane"/>
    <property type="evidence" value="ECO:0007669"/>
    <property type="project" value="TreeGrafter"/>
</dbReference>
<proteinExistence type="inferred from homology"/>
<dbReference type="PROSITE" id="PS51257">
    <property type="entry name" value="PROKAR_LIPOPROTEIN"/>
    <property type="match status" value="1"/>
</dbReference>
<dbReference type="Proteomes" id="UP001139447">
    <property type="component" value="Unassembled WGS sequence"/>
</dbReference>
<dbReference type="EMBL" id="JALGBI010000002">
    <property type="protein sequence ID" value="MCJ0764587.1"/>
    <property type="molecule type" value="Genomic_DNA"/>
</dbReference>
<keyword evidence="4 6" id="KW-0862">Zinc</keyword>
<protein>
    <submittedName>
        <fullName evidence="10">M48 family metallopeptidase</fullName>
    </submittedName>
</protein>
<comment type="cofactor">
    <cofactor evidence="6">
        <name>Zn(2+)</name>
        <dbReference type="ChEBI" id="CHEBI:29105"/>
    </cofactor>
    <text evidence="6">Binds 1 zinc ion per subunit.</text>
</comment>
<feature type="region of interest" description="Disordered" evidence="7">
    <location>
        <begin position="238"/>
        <end position="257"/>
    </location>
</feature>
<feature type="compositionally biased region" description="Polar residues" evidence="7">
    <location>
        <begin position="245"/>
        <end position="257"/>
    </location>
</feature>
<organism evidence="10 11">
    <name type="scientific">Variovorax terrae</name>
    <dbReference type="NCBI Taxonomy" id="2923278"/>
    <lineage>
        <taxon>Bacteria</taxon>
        <taxon>Pseudomonadati</taxon>
        <taxon>Pseudomonadota</taxon>
        <taxon>Betaproteobacteria</taxon>
        <taxon>Burkholderiales</taxon>
        <taxon>Comamonadaceae</taxon>
        <taxon>Variovorax</taxon>
    </lineage>
</organism>
<evidence type="ECO:0000256" key="8">
    <source>
        <dbReference type="SAM" id="SignalP"/>
    </source>
</evidence>
<evidence type="ECO:0000256" key="6">
    <source>
        <dbReference type="RuleBase" id="RU003983"/>
    </source>
</evidence>
<keyword evidence="1 6" id="KW-0645">Protease</keyword>
<dbReference type="GO" id="GO:0046872">
    <property type="term" value="F:metal ion binding"/>
    <property type="evidence" value="ECO:0007669"/>
    <property type="project" value="UniProtKB-KW"/>
</dbReference>
<reference evidence="10" key="1">
    <citation type="submission" date="2022-03" db="EMBL/GenBank/DDBJ databases">
        <authorList>
            <person name="Woo C.Y."/>
        </authorList>
    </citation>
    <scope>NUCLEOTIDE SEQUENCE</scope>
    <source>
        <strain evidence="10">CYS-02</strain>
    </source>
</reference>
<name>A0A9X2AQH7_9BURK</name>
<evidence type="ECO:0000313" key="11">
    <source>
        <dbReference type="Proteomes" id="UP001139447"/>
    </source>
</evidence>
<comment type="similarity">
    <text evidence="6">Belongs to the peptidase M48 family.</text>
</comment>
<dbReference type="GO" id="GO:0051603">
    <property type="term" value="P:proteolysis involved in protein catabolic process"/>
    <property type="evidence" value="ECO:0007669"/>
    <property type="project" value="TreeGrafter"/>
</dbReference>
<keyword evidence="3 6" id="KW-0378">Hydrolase</keyword>
<dbReference type="CDD" id="cd07331">
    <property type="entry name" value="M48C_Oma1_like"/>
    <property type="match status" value="1"/>
</dbReference>
<comment type="caution">
    <text evidence="10">The sequence shown here is derived from an EMBL/GenBank/DDBJ whole genome shotgun (WGS) entry which is preliminary data.</text>
</comment>
<dbReference type="InterPro" id="IPR051156">
    <property type="entry name" value="Mito/Outer_Membr_Metalloprot"/>
</dbReference>
<feature type="domain" description="Peptidase M48" evidence="9">
    <location>
        <begin position="78"/>
        <end position="257"/>
    </location>
</feature>
<keyword evidence="2" id="KW-0479">Metal-binding</keyword>
<gene>
    <name evidence="10" type="ORF">MMF98_15315</name>
</gene>
<keyword evidence="11" id="KW-1185">Reference proteome</keyword>
<evidence type="ECO:0000259" key="9">
    <source>
        <dbReference type="Pfam" id="PF01435"/>
    </source>
</evidence>
<dbReference type="GO" id="GO:0004222">
    <property type="term" value="F:metalloendopeptidase activity"/>
    <property type="evidence" value="ECO:0007669"/>
    <property type="project" value="InterPro"/>
</dbReference>
<dbReference type="PANTHER" id="PTHR22726:SF1">
    <property type="entry name" value="METALLOENDOPEPTIDASE OMA1, MITOCHONDRIAL"/>
    <property type="match status" value="1"/>
</dbReference>
<evidence type="ECO:0000256" key="1">
    <source>
        <dbReference type="ARBA" id="ARBA00022670"/>
    </source>
</evidence>